<dbReference type="AlphaFoldDB" id="A0A8K0MI32"/>
<reference evidence="1" key="1">
    <citation type="submission" date="2020-03" db="EMBL/GenBank/DDBJ databases">
        <title>A high-quality chromosome-level genome assembly of a woody plant with both climbing and erect habits, Rhamnella rubrinervis.</title>
        <authorList>
            <person name="Lu Z."/>
            <person name="Yang Y."/>
            <person name="Zhu X."/>
            <person name="Sun Y."/>
        </authorList>
    </citation>
    <scope>NUCLEOTIDE SEQUENCE</scope>
    <source>
        <strain evidence="1">BYM</strain>
        <tissue evidence="1">Leaf</tissue>
    </source>
</reference>
<comment type="caution">
    <text evidence="1">The sequence shown here is derived from an EMBL/GenBank/DDBJ whole genome shotgun (WGS) entry which is preliminary data.</text>
</comment>
<name>A0A8K0MI32_9ROSA</name>
<protein>
    <submittedName>
        <fullName evidence="1">Uncharacterized protein</fullName>
    </submittedName>
</protein>
<gene>
    <name evidence="1" type="ORF">FNV43_RR11659</name>
</gene>
<organism evidence="1 2">
    <name type="scientific">Rhamnella rubrinervis</name>
    <dbReference type="NCBI Taxonomy" id="2594499"/>
    <lineage>
        <taxon>Eukaryota</taxon>
        <taxon>Viridiplantae</taxon>
        <taxon>Streptophyta</taxon>
        <taxon>Embryophyta</taxon>
        <taxon>Tracheophyta</taxon>
        <taxon>Spermatophyta</taxon>
        <taxon>Magnoliopsida</taxon>
        <taxon>eudicotyledons</taxon>
        <taxon>Gunneridae</taxon>
        <taxon>Pentapetalae</taxon>
        <taxon>rosids</taxon>
        <taxon>fabids</taxon>
        <taxon>Rosales</taxon>
        <taxon>Rhamnaceae</taxon>
        <taxon>rhamnoid group</taxon>
        <taxon>Rhamneae</taxon>
        <taxon>Rhamnella</taxon>
    </lineage>
</organism>
<accession>A0A8K0MI32</accession>
<evidence type="ECO:0000313" key="1">
    <source>
        <dbReference type="EMBL" id="KAF3446480.1"/>
    </source>
</evidence>
<proteinExistence type="predicted"/>
<dbReference type="Proteomes" id="UP000796880">
    <property type="component" value="Unassembled WGS sequence"/>
</dbReference>
<dbReference type="EMBL" id="VOIH02000005">
    <property type="protein sequence ID" value="KAF3446480.1"/>
    <property type="molecule type" value="Genomic_DNA"/>
</dbReference>
<evidence type="ECO:0000313" key="2">
    <source>
        <dbReference type="Proteomes" id="UP000796880"/>
    </source>
</evidence>
<keyword evidence="2" id="KW-1185">Reference proteome</keyword>
<sequence length="105" mass="11693">MLPSFSSRALLSRVIEHFKKYGYVLNYFLIGVDIFVPSNPTDGVIAAMVGRLCSRKFDLGRLAEIKCSSCIDGILNRKCEDLAVECNSFVCGGFVTNFAAPWDFR</sequence>